<dbReference type="EMBL" id="JBHSMJ010000001">
    <property type="protein sequence ID" value="MFC5446635.1"/>
    <property type="molecule type" value="Genomic_DNA"/>
</dbReference>
<feature type="non-terminal residue" evidence="1">
    <location>
        <position position="1"/>
    </location>
</feature>
<organism evidence="1 2">
    <name type="scientific">Paenibacillus aestuarii</name>
    <dbReference type="NCBI Taxonomy" id="516965"/>
    <lineage>
        <taxon>Bacteria</taxon>
        <taxon>Bacillati</taxon>
        <taxon>Bacillota</taxon>
        <taxon>Bacilli</taxon>
        <taxon>Bacillales</taxon>
        <taxon>Paenibacillaceae</taxon>
        <taxon>Paenibacillus</taxon>
    </lineage>
</organism>
<sequence length="118" mass="13200">RPLGRQLAAVRKCPIAATPHGLKRAVVRIFRTTARFSPSSQRNCRCNWVKSDCSACQRFEPLCNWAKPDYALRWVPKCTRGCVWQAAHSAATEAVCIILPYLQDKQGGCSPFSCSLFI</sequence>
<accession>A0ABW0JZQ5</accession>
<dbReference type="Proteomes" id="UP001596044">
    <property type="component" value="Unassembled WGS sequence"/>
</dbReference>
<comment type="caution">
    <text evidence="1">The sequence shown here is derived from an EMBL/GenBank/DDBJ whole genome shotgun (WGS) entry which is preliminary data.</text>
</comment>
<gene>
    <name evidence="1" type="ORF">ACFPOG_00005</name>
</gene>
<proteinExistence type="predicted"/>
<protein>
    <submittedName>
        <fullName evidence="1">Uncharacterized protein</fullName>
    </submittedName>
</protein>
<name>A0ABW0JZQ5_9BACL</name>
<keyword evidence="2" id="KW-1185">Reference proteome</keyword>
<reference evidence="2" key="1">
    <citation type="journal article" date="2019" name="Int. J. Syst. Evol. Microbiol.">
        <title>The Global Catalogue of Microorganisms (GCM) 10K type strain sequencing project: providing services to taxonomists for standard genome sequencing and annotation.</title>
        <authorList>
            <consortium name="The Broad Institute Genomics Platform"/>
            <consortium name="The Broad Institute Genome Sequencing Center for Infectious Disease"/>
            <person name="Wu L."/>
            <person name="Ma J."/>
        </authorList>
    </citation>
    <scope>NUCLEOTIDE SEQUENCE [LARGE SCALE GENOMIC DNA]</scope>
    <source>
        <strain evidence="2">KACC 11904</strain>
    </source>
</reference>
<evidence type="ECO:0000313" key="2">
    <source>
        <dbReference type="Proteomes" id="UP001596044"/>
    </source>
</evidence>
<evidence type="ECO:0000313" key="1">
    <source>
        <dbReference type="EMBL" id="MFC5446635.1"/>
    </source>
</evidence>
<dbReference type="RefSeq" id="WP_377523289.1">
    <property type="nucleotide sequence ID" value="NZ_JBHSMJ010000001.1"/>
</dbReference>